<dbReference type="RefSeq" id="WP_055037968.1">
    <property type="nucleotide sequence ID" value="NZ_AP014854.2"/>
</dbReference>
<accession>A0A182D2H2</accession>
<dbReference type="GO" id="GO:0008757">
    <property type="term" value="F:S-adenosylmethionine-dependent methyltransferase activity"/>
    <property type="evidence" value="ECO:0007669"/>
    <property type="project" value="InterPro"/>
</dbReference>
<dbReference type="CDD" id="cd02440">
    <property type="entry name" value="AdoMet_MTases"/>
    <property type="match status" value="1"/>
</dbReference>
<keyword evidence="2" id="KW-0489">Methyltransferase</keyword>
<sequence length="213" mass="22710">MTVAYDLAGQKKAYAKWAAFYDSVYLQLLADSQQKLASAASACGPDILEVGVGTGLVLRYYPPAARVVGVDLSEPMLQKAVAKVVGQRLSQVRGLAAMDACRLGFPDQRFDAVAFPFVITLVPDPEGALDEAARVLRPGGEIVIASKLGADSGAQAAVEAWIAPLVKAIGWSSTFKYSRLQSWANKRGDFTVGKPVNCFPAGFFKLVRLKKAG</sequence>
<dbReference type="PATRIC" id="fig|1079.6.peg.2705"/>
<dbReference type="GO" id="GO:0032259">
    <property type="term" value="P:methylation"/>
    <property type="evidence" value="ECO:0007669"/>
    <property type="project" value="UniProtKB-KW"/>
</dbReference>
<dbReference type="PANTHER" id="PTHR42912:SF80">
    <property type="entry name" value="METHYLTRANSFERASE DOMAIN-CONTAINING PROTEIN"/>
    <property type="match status" value="1"/>
</dbReference>
<dbReference type="AlphaFoldDB" id="A0A182D2H2"/>
<dbReference type="SUPFAM" id="SSF53335">
    <property type="entry name" value="S-adenosyl-L-methionine-dependent methyltransferases"/>
    <property type="match status" value="1"/>
</dbReference>
<protein>
    <submittedName>
        <fullName evidence="2">Phosphatidylethanolamine N-methyltransferase</fullName>
    </submittedName>
</protein>
<dbReference type="KEGG" id="bvr:BVIR_2583"/>
<dbReference type="Pfam" id="PF08241">
    <property type="entry name" value="Methyltransf_11"/>
    <property type="match status" value="1"/>
</dbReference>
<gene>
    <name evidence="2" type="ORF">BV133_2123</name>
</gene>
<evidence type="ECO:0000259" key="1">
    <source>
        <dbReference type="Pfam" id="PF08241"/>
    </source>
</evidence>
<name>A0A182D2H2_BLAVI</name>
<dbReference type="Gene3D" id="3.40.50.150">
    <property type="entry name" value="Vaccinia Virus protein VP39"/>
    <property type="match status" value="1"/>
</dbReference>
<proteinExistence type="predicted"/>
<dbReference type="InterPro" id="IPR029063">
    <property type="entry name" value="SAM-dependent_MTases_sf"/>
</dbReference>
<dbReference type="PANTHER" id="PTHR42912">
    <property type="entry name" value="METHYLTRANSFERASE"/>
    <property type="match status" value="1"/>
</dbReference>
<reference evidence="2" key="1">
    <citation type="journal article" date="2015" name="Genome Announc.">
        <title>Complete Genome Sequence of the Bacteriochlorophyll b-Producing Photosynthetic Bacterium Blastochloris viridis.</title>
        <authorList>
            <person name="Tsukatani Y."/>
            <person name="Hirose Y."/>
            <person name="Harada J."/>
            <person name="Misawa N."/>
            <person name="Mori K."/>
            <person name="Inoue K."/>
            <person name="Tamiaki H."/>
        </authorList>
    </citation>
    <scope>NUCLEOTIDE SEQUENCE [LARGE SCALE GENOMIC DNA]</scope>
    <source>
        <strain evidence="2">DSM 133</strain>
    </source>
</reference>
<keyword evidence="2" id="KW-0808">Transferase</keyword>
<dbReference type="OrthoDB" id="9777830at2"/>
<dbReference type="InterPro" id="IPR050508">
    <property type="entry name" value="Methyltransf_Superfamily"/>
</dbReference>
<feature type="domain" description="Methyltransferase type 11" evidence="1">
    <location>
        <begin position="48"/>
        <end position="144"/>
    </location>
</feature>
<dbReference type="EMBL" id="AP014854">
    <property type="protein sequence ID" value="BAR99716.1"/>
    <property type="molecule type" value="Genomic_DNA"/>
</dbReference>
<evidence type="ECO:0000313" key="2">
    <source>
        <dbReference type="EMBL" id="BAR99716.1"/>
    </source>
</evidence>
<organism evidence="2">
    <name type="scientific">Blastochloris viridis</name>
    <name type="common">Rhodopseudomonas viridis</name>
    <dbReference type="NCBI Taxonomy" id="1079"/>
    <lineage>
        <taxon>Bacteria</taxon>
        <taxon>Pseudomonadati</taxon>
        <taxon>Pseudomonadota</taxon>
        <taxon>Alphaproteobacteria</taxon>
        <taxon>Hyphomicrobiales</taxon>
        <taxon>Blastochloridaceae</taxon>
        <taxon>Blastochloris</taxon>
    </lineage>
</organism>
<dbReference type="InterPro" id="IPR013216">
    <property type="entry name" value="Methyltransf_11"/>
</dbReference>